<sequence>MPSSSSFRAAAAWWCSRVALLLYAAHQPVPRGDVAYYFRGLEAEAGGERTLTEYPDASVIPLRALHALVGSDHQSLAVALMVLLLSLDALFCYALARRRAWWAYGFWLLFGLALAPLFTRRLDLLPGLAVGAAALWLARSPRLASGLLALATALKLWPLALASGLVGRARAAGTWVRLAWFGGTLAGLLALSGLTQGWWRVVSPLTYQDERGLQSEAIAATPLLWLRAMNPERWDIRYAASQSYEVFGPGVGAGLTVATGLTAATALLIAGVTLRRFLRAAPLPPVESTTSAAPAESAAGAAREAGYRPATTRALWLLTALLIIVSAKVFSPQYLLWVGPLVAVMLALDSSRALRWCAALLLGAAALTSLVYPVFFDAFLASEPGIVAVASARNLLIVVAAGCAAACAWRELRAEKDPAR</sequence>
<dbReference type="OrthoDB" id="581198at2"/>
<feature type="transmembrane region" description="Helical" evidence="1">
    <location>
        <begin position="310"/>
        <end position="327"/>
    </location>
</feature>
<dbReference type="STRING" id="1121365.GCA_000375365_00667"/>
<organism evidence="2 3">
    <name type="scientific">Corynebacterium mastitidis</name>
    <dbReference type="NCBI Taxonomy" id="161890"/>
    <lineage>
        <taxon>Bacteria</taxon>
        <taxon>Bacillati</taxon>
        <taxon>Actinomycetota</taxon>
        <taxon>Actinomycetes</taxon>
        <taxon>Mycobacteriales</taxon>
        <taxon>Corynebacteriaceae</taxon>
        <taxon>Corynebacterium</taxon>
    </lineage>
</organism>
<comment type="caution">
    <text evidence="2">The sequence shown here is derived from an EMBL/GenBank/DDBJ whole genome shotgun (WGS) entry which is preliminary data.</text>
</comment>
<keyword evidence="1" id="KW-1133">Transmembrane helix</keyword>
<feature type="transmembrane region" description="Helical" evidence="1">
    <location>
        <begin position="356"/>
        <end position="375"/>
    </location>
</feature>
<dbReference type="RefSeq" id="WP_101173844.1">
    <property type="nucleotide sequence ID" value="NZ_PJAF01000019.1"/>
</dbReference>
<feature type="transmembrane region" description="Helical" evidence="1">
    <location>
        <begin position="101"/>
        <end position="118"/>
    </location>
</feature>
<name>A0A2N0X6U1_9CORY</name>
<feature type="transmembrane region" description="Helical" evidence="1">
    <location>
        <begin position="178"/>
        <end position="199"/>
    </location>
</feature>
<feature type="transmembrane region" description="Helical" evidence="1">
    <location>
        <begin position="251"/>
        <end position="274"/>
    </location>
</feature>
<feature type="transmembrane region" description="Helical" evidence="1">
    <location>
        <begin position="395"/>
        <end position="412"/>
    </location>
</feature>
<protein>
    <recommendedName>
        <fullName evidence="4">DUF2029 domain-containing protein</fullName>
    </recommendedName>
</protein>
<feature type="transmembrane region" description="Helical" evidence="1">
    <location>
        <begin position="76"/>
        <end position="96"/>
    </location>
</feature>
<reference evidence="2 3" key="1">
    <citation type="submission" date="2017-12" db="EMBL/GenBank/DDBJ databases">
        <title>Corynebacterium mastitidis 16-1433 Genome.</title>
        <authorList>
            <person name="Gulvik C.A."/>
        </authorList>
    </citation>
    <scope>NUCLEOTIDE SEQUENCE [LARGE SCALE GENOMIC DNA]</scope>
    <source>
        <strain evidence="2 3">16-1433</strain>
    </source>
</reference>
<evidence type="ECO:0000313" key="2">
    <source>
        <dbReference type="EMBL" id="PKF68409.1"/>
    </source>
</evidence>
<proteinExistence type="predicted"/>
<keyword evidence="1" id="KW-0472">Membrane</keyword>
<feature type="transmembrane region" description="Helical" evidence="1">
    <location>
        <begin position="143"/>
        <end position="166"/>
    </location>
</feature>
<accession>A0A2N0X6U1</accession>
<evidence type="ECO:0000313" key="3">
    <source>
        <dbReference type="Proteomes" id="UP000233249"/>
    </source>
</evidence>
<dbReference type="Proteomes" id="UP000233249">
    <property type="component" value="Unassembled WGS sequence"/>
</dbReference>
<gene>
    <name evidence="2" type="ORF">CXB45_07225</name>
</gene>
<dbReference type="AlphaFoldDB" id="A0A2N0X6U1"/>
<keyword evidence="1" id="KW-0812">Transmembrane</keyword>
<evidence type="ECO:0008006" key="4">
    <source>
        <dbReference type="Google" id="ProtNLM"/>
    </source>
</evidence>
<dbReference type="EMBL" id="PJAF01000019">
    <property type="protein sequence ID" value="PKF68409.1"/>
    <property type="molecule type" value="Genomic_DNA"/>
</dbReference>
<evidence type="ECO:0000256" key="1">
    <source>
        <dbReference type="SAM" id="Phobius"/>
    </source>
</evidence>